<dbReference type="EMBL" id="VVYD01000045">
    <property type="protein sequence ID" value="KAA5491936.1"/>
    <property type="molecule type" value="Genomic_DNA"/>
</dbReference>
<dbReference type="AlphaFoldDB" id="A0A9P4A2M3"/>
<proteinExistence type="predicted"/>
<accession>A0A9P4A2M3</accession>
<dbReference type="RefSeq" id="WP_122119188.1">
    <property type="nucleotide sequence ID" value="NZ_CP134819.1"/>
</dbReference>
<protein>
    <submittedName>
        <fullName evidence="1">Uncharacterized protein</fullName>
    </submittedName>
</protein>
<comment type="caution">
    <text evidence="1">The sequence shown here is derived from an EMBL/GenBank/DDBJ whole genome shotgun (WGS) entry which is preliminary data.</text>
</comment>
<reference evidence="1 2" key="1">
    <citation type="journal article" date="2019" name="Nat. Med.">
        <title>A library of human gut bacterial isolates paired with longitudinal multiomics data enables mechanistic microbiome research.</title>
        <authorList>
            <person name="Poyet M."/>
            <person name="Groussin M."/>
            <person name="Gibbons S.M."/>
            <person name="Avila-Pacheco J."/>
            <person name="Jiang X."/>
            <person name="Kearney S.M."/>
            <person name="Perrotta A.R."/>
            <person name="Berdy B."/>
            <person name="Zhao S."/>
            <person name="Lieberman T.D."/>
            <person name="Swanson P.K."/>
            <person name="Smith M."/>
            <person name="Roesemann S."/>
            <person name="Alexander J.E."/>
            <person name="Rich S.A."/>
            <person name="Livny J."/>
            <person name="Vlamakis H."/>
            <person name="Clish C."/>
            <person name="Bullock K."/>
            <person name="Deik A."/>
            <person name="Scott J."/>
            <person name="Pierce K.A."/>
            <person name="Xavier R.J."/>
            <person name="Alm E.J."/>
        </authorList>
    </citation>
    <scope>NUCLEOTIDE SEQUENCE [LARGE SCALE GENOMIC DNA]</scope>
    <source>
        <strain evidence="1 2">BIOML-A19</strain>
    </source>
</reference>
<name>A0A9P4A2M3_9BACE</name>
<dbReference type="Proteomes" id="UP000368418">
    <property type="component" value="Unassembled WGS sequence"/>
</dbReference>
<sequence>MEKLNFELMIASPYDREKLVVEINYKNDIPVFIEQEKVFFEAIFYYGKLEVIMFPLDDFMTILQDAKFFLAGNENEYMKLYNTNKELFESTKKAYIEDCKLVAMASTNEEKTVKILRNGLFMASLSKGNGSLNIRFYYHGEDIRIPVEALQHLLCKARELLINE</sequence>
<gene>
    <name evidence="1" type="ORF">F2Y31_22695</name>
</gene>
<evidence type="ECO:0000313" key="1">
    <source>
        <dbReference type="EMBL" id="KAA5491936.1"/>
    </source>
</evidence>
<organism evidence="1 2">
    <name type="scientific">Bacteroides caccae</name>
    <dbReference type="NCBI Taxonomy" id="47678"/>
    <lineage>
        <taxon>Bacteria</taxon>
        <taxon>Pseudomonadati</taxon>
        <taxon>Bacteroidota</taxon>
        <taxon>Bacteroidia</taxon>
        <taxon>Bacteroidales</taxon>
        <taxon>Bacteroidaceae</taxon>
        <taxon>Bacteroides</taxon>
    </lineage>
</organism>
<evidence type="ECO:0000313" key="2">
    <source>
        <dbReference type="Proteomes" id="UP000368418"/>
    </source>
</evidence>